<feature type="domain" description="Glycosyl transferase CAP10" evidence="2">
    <location>
        <begin position="65"/>
        <end position="307"/>
    </location>
</feature>
<comment type="caution">
    <text evidence="3">The sequence shown here is derived from an EMBL/GenBank/DDBJ whole genome shotgun (WGS) entry which is preliminary data.</text>
</comment>
<reference evidence="3" key="1">
    <citation type="journal article" date="2020" name="bioRxiv">
        <title>Comparative genomics of Chlamydomonas.</title>
        <authorList>
            <person name="Craig R.J."/>
            <person name="Hasan A.R."/>
            <person name="Ness R.W."/>
            <person name="Keightley P.D."/>
        </authorList>
    </citation>
    <scope>NUCLEOTIDE SEQUENCE</scope>
    <source>
        <strain evidence="3">CCAP 11/173</strain>
    </source>
</reference>
<dbReference type="SMART" id="SM00672">
    <property type="entry name" value="CAP10"/>
    <property type="match status" value="1"/>
</dbReference>
<dbReference type="InterPro" id="IPR006598">
    <property type="entry name" value="CAP10"/>
</dbReference>
<evidence type="ECO:0000256" key="1">
    <source>
        <dbReference type="SAM" id="MobiDB-lite"/>
    </source>
</evidence>
<evidence type="ECO:0000313" key="4">
    <source>
        <dbReference type="Proteomes" id="UP000613740"/>
    </source>
</evidence>
<feature type="compositionally biased region" description="Gly residues" evidence="1">
    <location>
        <begin position="346"/>
        <end position="355"/>
    </location>
</feature>
<dbReference type="InterPro" id="IPR051091">
    <property type="entry name" value="O-Glucosyltr/Glycosyltrsf_90"/>
</dbReference>
<evidence type="ECO:0000259" key="2">
    <source>
        <dbReference type="SMART" id="SM00672"/>
    </source>
</evidence>
<dbReference type="Pfam" id="PF05686">
    <property type="entry name" value="Glyco_transf_90"/>
    <property type="match status" value="1"/>
</dbReference>
<dbReference type="AlphaFoldDB" id="A0A835SHT0"/>
<organism evidence="3 4">
    <name type="scientific">Chlamydomonas schloesseri</name>
    <dbReference type="NCBI Taxonomy" id="2026947"/>
    <lineage>
        <taxon>Eukaryota</taxon>
        <taxon>Viridiplantae</taxon>
        <taxon>Chlorophyta</taxon>
        <taxon>core chlorophytes</taxon>
        <taxon>Chlorophyceae</taxon>
        <taxon>CS clade</taxon>
        <taxon>Chlamydomonadales</taxon>
        <taxon>Chlamydomonadaceae</taxon>
        <taxon>Chlamydomonas</taxon>
    </lineage>
</organism>
<dbReference type="PANTHER" id="PTHR12203">
    <property type="entry name" value="KDEL LYS-ASP-GLU-LEU CONTAINING - RELATED"/>
    <property type="match status" value="1"/>
</dbReference>
<dbReference type="Proteomes" id="UP000613740">
    <property type="component" value="Unassembled WGS sequence"/>
</dbReference>
<accession>A0A835SHT0</accession>
<name>A0A835SHT0_9CHLO</name>
<evidence type="ECO:0000313" key="3">
    <source>
        <dbReference type="EMBL" id="KAG2423678.1"/>
    </source>
</evidence>
<protein>
    <recommendedName>
        <fullName evidence="2">Glycosyl transferase CAP10 domain-containing protein</fullName>
    </recommendedName>
</protein>
<gene>
    <name evidence="3" type="ORF">HYH02_015293</name>
</gene>
<proteinExistence type="predicted"/>
<sequence length="355" mass="40019">MGDIRGGINETFVDAIRKRAKSGPGLYVAIRHGEVYVNLKRPGFQTRLYAALMLLHRAASRHHAALPDLELVIGCRDQPHPGAPFLAWCRPKADQLTWLYPDYSYYDWPEIEMPPYLAVHKRIAAVSAHVPFANRTNKFFWRGNLQLSGGLCKVRQALLDQLGNRTDIADVQSIPRIKDIRKNHSIAPAFTPLWDFCRHKYVVYTEGVSWSARLKFHLLCGSVLVSHPLSWDTLETLTMEEGKNVVTVKDREWSDVVQLHERLEGDPALAESIAAENRQYHHLLSGDGITCYILELLRCYSEAMTYTPSFNTSQLLHLEAFLLDKLNRRDAETTVQGGDEGDDEGGYGGGAYGGE</sequence>
<feature type="region of interest" description="Disordered" evidence="1">
    <location>
        <begin position="332"/>
        <end position="355"/>
    </location>
</feature>
<dbReference type="OrthoDB" id="512899at2759"/>
<dbReference type="EMBL" id="JAEHOD010000139">
    <property type="protein sequence ID" value="KAG2423678.1"/>
    <property type="molecule type" value="Genomic_DNA"/>
</dbReference>
<dbReference type="PANTHER" id="PTHR12203:SF107">
    <property type="entry name" value="GLYCOSYL TRANSFERASE CAP10 DOMAIN-CONTAINING PROTEIN"/>
    <property type="match status" value="1"/>
</dbReference>
<keyword evidence="4" id="KW-1185">Reference proteome</keyword>